<dbReference type="GO" id="GO:0003676">
    <property type="term" value="F:nucleic acid binding"/>
    <property type="evidence" value="ECO:0007669"/>
    <property type="project" value="InterPro"/>
</dbReference>
<evidence type="ECO:0000256" key="1">
    <source>
        <dbReference type="ARBA" id="ARBA00022722"/>
    </source>
</evidence>
<dbReference type="GO" id="GO:0005829">
    <property type="term" value="C:cytosol"/>
    <property type="evidence" value="ECO:0007669"/>
    <property type="project" value="TreeGrafter"/>
</dbReference>
<dbReference type="PANTHER" id="PTHR30231:SF4">
    <property type="entry name" value="PROTEIN NEN2"/>
    <property type="match status" value="1"/>
</dbReference>
<keyword evidence="1" id="KW-0540">Nuclease</keyword>
<dbReference type="GO" id="GO:0006259">
    <property type="term" value="P:DNA metabolic process"/>
    <property type="evidence" value="ECO:0007669"/>
    <property type="project" value="UniProtKB-ARBA"/>
</dbReference>
<dbReference type="AlphaFoldDB" id="A0A931CWR0"/>
<evidence type="ECO:0000256" key="2">
    <source>
        <dbReference type="ARBA" id="ARBA00022801"/>
    </source>
</evidence>
<keyword evidence="3 5" id="KW-0269">Exonuclease</keyword>
<dbReference type="InterPro" id="IPR013520">
    <property type="entry name" value="Ribonucl_H"/>
</dbReference>
<dbReference type="CDD" id="cd06127">
    <property type="entry name" value="DEDDh"/>
    <property type="match status" value="1"/>
</dbReference>
<name>A0A931CWR0_9BACT</name>
<dbReference type="PANTHER" id="PTHR30231">
    <property type="entry name" value="DNA POLYMERASE III SUBUNIT EPSILON"/>
    <property type="match status" value="1"/>
</dbReference>
<gene>
    <name evidence="5" type="ORF">H0S81_11155</name>
</gene>
<comment type="caution">
    <text evidence="5">The sequence shown here is derived from an EMBL/GenBank/DDBJ whole genome shotgun (WGS) entry which is preliminary data.</text>
</comment>
<dbReference type="SUPFAM" id="SSF53098">
    <property type="entry name" value="Ribonuclease H-like"/>
    <property type="match status" value="1"/>
</dbReference>
<dbReference type="Proteomes" id="UP000706172">
    <property type="component" value="Unassembled WGS sequence"/>
</dbReference>
<dbReference type="GO" id="GO:0008408">
    <property type="term" value="F:3'-5' exonuclease activity"/>
    <property type="evidence" value="ECO:0007669"/>
    <property type="project" value="TreeGrafter"/>
</dbReference>
<proteinExistence type="predicted"/>
<dbReference type="Gene3D" id="3.30.420.10">
    <property type="entry name" value="Ribonuclease H-like superfamily/Ribonuclease H"/>
    <property type="match status" value="1"/>
</dbReference>
<organism evidence="5 6">
    <name type="scientific">Desulfotignum balticum</name>
    <dbReference type="NCBI Taxonomy" id="115781"/>
    <lineage>
        <taxon>Bacteria</taxon>
        <taxon>Pseudomonadati</taxon>
        <taxon>Thermodesulfobacteriota</taxon>
        <taxon>Desulfobacteria</taxon>
        <taxon>Desulfobacterales</taxon>
        <taxon>Desulfobacteraceae</taxon>
        <taxon>Desulfotignum</taxon>
    </lineage>
</organism>
<feature type="domain" description="Exonuclease" evidence="4">
    <location>
        <begin position="2"/>
        <end position="184"/>
    </location>
</feature>
<sequence>VPFLALDLETTGLNPQTDAIISVGFIPLYHDRILCSGARHWVVRSDQHRPDIQTVIHGITHSRMDACPRFNTILPLLLKAMVGRVIVAHYSRIEQGFLRKAIADLTGDDLEFPIVDTMEIESRKHPVFRPNLFQRWMGEKNSPSLRLAHARERYNLPPYRPHHALTDALAAAELFLAQTNDQFAVDTPISVLLYPSSVKT</sequence>
<dbReference type="SMART" id="SM00479">
    <property type="entry name" value="EXOIII"/>
    <property type="match status" value="1"/>
</dbReference>
<evidence type="ECO:0000256" key="3">
    <source>
        <dbReference type="ARBA" id="ARBA00022839"/>
    </source>
</evidence>
<reference evidence="5" key="1">
    <citation type="submission" date="2020-07" db="EMBL/GenBank/DDBJ databases">
        <title>Severe corrosion of carbon steel in oil field produced water can be linked to methanogenic archaea containing a special type of NiFe hydrogenase.</title>
        <authorList>
            <person name="Lahme S."/>
            <person name="Mand J."/>
            <person name="Longwell J."/>
            <person name="Smith R."/>
            <person name="Enning D."/>
        </authorList>
    </citation>
    <scope>NUCLEOTIDE SEQUENCE</scope>
    <source>
        <strain evidence="5">MIC098Bin6</strain>
    </source>
</reference>
<protein>
    <submittedName>
        <fullName evidence="5">3'-5' exonuclease</fullName>
    </submittedName>
</protein>
<evidence type="ECO:0000313" key="5">
    <source>
        <dbReference type="EMBL" id="MBG0780470.1"/>
    </source>
</evidence>
<evidence type="ECO:0000259" key="4">
    <source>
        <dbReference type="SMART" id="SM00479"/>
    </source>
</evidence>
<dbReference type="EMBL" id="JACCQK010000744">
    <property type="protein sequence ID" value="MBG0780470.1"/>
    <property type="molecule type" value="Genomic_DNA"/>
</dbReference>
<feature type="non-terminal residue" evidence="5">
    <location>
        <position position="1"/>
    </location>
</feature>
<accession>A0A931CWR0</accession>
<dbReference type="InterPro" id="IPR012337">
    <property type="entry name" value="RNaseH-like_sf"/>
</dbReference>
<evidence type="ECO:0000313" key="6">
    <source>
        <dbReference type="Proteomes" id="UP000706172"/>
    </source>
</evidence>
<dbReference type="InterPro" id="IPR036397">
    <property type="entry name" value="RNaseH_sf"/>
</dbReference>
<dbReference type="Pfam" id="PF00929">
    <property type="entry name" value="RNase_T"/>
    <property type="match status" value="1"/>
</dbReference>
<keyword evidence="2" id="KW-0378">Hydrolase</keyword>